<keyword evidence="5 9" id="KW-0064">Aspartyl protease</keyword>
<dbReference type="PANTHER" id="PTHR33695:SF1">
    <property type="entry name" value="LIPOPROTEIN SIGNAL PEPTIDASE"/>
    <property type="match status" value="1"/>
</dbReference>
<evidence type="ECO:0000256" key="10">
    <source>
        <dbReference type="RuleBase" id="RU004181"/>
    </source>
</evidence>
<comment type="catalytic activity">
    <reaction evidence="9">
        <text>Release of signal peptides from bacterial membrane prolipoproteins. Hydrolyzes -Xaa-Yaa-Zaa-|-(S,diacylglyceryl)Cys-, in which Xaa is hydrophobic (preferably Leu), and Yaa (Ala or Ser) and Zaa (Gly or Ala) have small, neutral side chains.</text>
        <dbReference type="EC" id="3.4.23.36"/>
    </reaction>
</comment>
<feature type="transmembrane region" description="Helical" evidence="9">
    <location>
        <begin position="53"/>
        <end position="73"/>
    </location>
</feature>
<gene>
    <name evidence="9" type="primary">lspA</name>
    <name evidence="11" type="ORF">N801_15320</name>
</gene>
<dbReference type="InterPro" id="IPR001872">
    <property type="entry name" value="Peptidase_A8"/>
</dbReference>
<evidence type="ECO:0000313" key="12">
    <source>
        <dbReference type="Proteomes" id="UP000030013"/>
    </source>
</evidence>
<dbReference type="Pfam" id="PF01252">
    <property type="entry name" value="Peptidase_A8"/>
    <property type="match status" value="1"/>
</dbReference>
<dbReference type="GO" id="GO:0006508">
    <property type="term" value="P:proteolysis"/>
    <property type="evidence" value="ECO:0007669"/>
    <property type="project" value="UniProtKB-KW"/>
</dbReference>
<comment type="caution">
    <text evidence="9">Lacks conserved residue(s) required for the propagation of feature annotation.</text>
</comment>
<feature type="transmembrane region" description="Helical" evidence="9">
    <location>
        <begin position="80"/>
        <end position="96"/>
    </location>
</feature>
<dbReference type="Proteomes" id="UP000030013">
    <property type="component" value="Unassembled WGS sequence"/>
</dbReference>
<organism evidence="11 12">
    <name type="scientific">Knoellia aerolata DSM 18566</name>
    <dbReference type="NCBI Taxonomy" id="1385519"/>
    <lineage>
        <taxon>Bacteria</taxon>
        <taxon>Bacillati</taxon>
        <taxon>Actinomycetota</taxon>
        <taxon>Actinomycetes</taxon>
        <taxon>Micrococcales</taxon>
        <taxon>Intrasporangiaceae</taxon>
        <taxon>Knoellia</taxon>
    </lineage>
</organism>
<accession>A0A0A0JS10</accession>
<comment type="pathway">
    <text evidence="9">Protein modification; lipoprotein biosynthesis (signal peptide cleavage).</text>
</comment>
<dbReference type="AlphaFoldDB" id="A0A0A0JS10"/>
<dbReference type="GO" id="GO:0005886">
    <property type="term" value="C:plasma membrane"/>
    <property type="evidence" value="ECO:0007669"/>
    <property type="project" value="UniProtKB-SubCell"/>
</dbReference>
<dbReference type="GO" id="GO:0004190">
    <property type="term" value="F:aspartic-type endopeptidase activity"/>
    <property type="evidence" value="ECO:0007669"/>
    <property type="project" value="UniProtKB-UniRule"/>
</dbReference>
<feature type="active site" evidence="9">
    <location>
        <position position="126"/>
    </location>
</feature>
<dbReference type="HAMAP" id="MF_00161">
    <property type="entry name" value="LspA"/>
    <property type="match status" value="1"/>
</dbReference>
<proteinExistence type="inferred from homology"/>
<evidence type="ECO:0000256" key="8">
    <source>
        <dbReference type="ARBA" id="ARBA00023136"/>
    </source>
</evidence>
<dbReference type="PROSITE" id="PS00855">
    <property type="entry name" value="SPASE_II"/>
    <property type="match status" value="1"/>
</dbReference>
<keyword evidence="6 9" id="KW-0378">Hydrolase</keyword>
<comment type="subcellular location">
    <subcellularLocation>
        <location evidence="9">Cell membrane</location>
        <topology evidence="9">Multi-pass membrane protein</topology>
    </subcellularLocation>
</comment>
<dbReference type="PANTHER" id="PTHR33695">
    <property type="entry name" value="LIPOPROTEIN SIGNAL PEPTIDASE"/>
    <property type="match status" value="1"/>
</dbReference>
<keyword evidence="7 9" id="KW-1133">Transmembrane helix</keyword>
<evidence type="ECO:0000256" key="4">
    <source>
        <dbReference type="ARBA" id="ARBA00022692"/>
    </source>
</evidence>
<evidence type="ECO:0000256" key="3">
    <source>
        <dbReference type="ARBA" id="ARBA00022670"/>
    </source>
</evidence>
<keyword evidence="4 9" id="KW-0812">Transmembrane</keyword>
<evidence type="ECO:0000256" key="6">
    <source>
        <dbReference type="ARBA" id="ARBA00022801"/>
    </source>
</evidence>
<evidence type="ECO:0000256" key="1">
    <source>
        <dbReference type="ARBA" id="ARBA00006139"/>
    </source>
</evidence>
<dbReference type="PRINTS" id="PR00781">
    <property type="entry name" value="LIPOSIGPTASE"/>
</dbReference>
<dbReference type="UniPathway" id="UPA00665"/>
<evidence type="ECO:0000256" key="2">
    <source>
        <dbReference type="ARBA" id="ARBA00022475"/>
    </source>
</evidence>
<dbReference type="EMBL" id="AVPL01000048">
    <property type="protein sequence ID" value="KGN40240.1"/>
    <property type="molecule type" value="Genomic_DNA"/>
</dbReference>
<evidence type="ECO:0000256" key="5">
    <source>
        <dbReference type="ARBA" id="ARBA00022750"/>
    </source>
</evidence>
<comment type="similarity">
    <text evidence="1 9 10">Belongs to the peptidase A8 family.</text>
</comment>
<keyword evidence="8 9" id="KW-0472">Membrane</keyword>
<dbReference type="eggNOG" id="COG0597">
    <property type="taxonomic scope" value="Bacteria"/>
</dbReference>
<protein>
    <recommendedName>
        <fullName evidence="9">Lipoprotein signal peptidase</fullName>
        <ecNumber evidence="9">3.4.23.36</ecNumber>
    </recommendedName>
    <alternativeName>
        <fullName evidence="9">Prolipoprotein signal peptidase</fullName>
    </alternativeName>
    <alternativeName>
        <fullName evidence="9">Signal peptidase II</fullName>
        <shortName evidence="9">SPase II</shortName>
    </alternativeName>
</protein>
<sequence length="168" mass="17378">MGVGVLTLVLDQASKVWALSALTPGQPRELVGSLLRLNLIRNPGAAFSLGDGVTWLLTLVALGIVVWVGRAAIRVGHRGWAITLGLLLGGAVGNLVDRVLRSPGLGRGHVVDFIDYFGLFIGNIADIAIVGAAGYGAVLAVRGIPLEGVTHGRHEAHHGDGDEGSDDV</sequence>
<name>A0A0A0JS10_9MICO</name>
<reference evidence="11 12" key="1">
    <citation type="submission" date="2013-08" db="EMBL/GenBank/DDBJ databases">
        <title>The genome sequence of Knoellia aerolata.</title>
        <authorList>
            <person name="Zhu W."/>
            <person name="Wang G."/>
        </authorList>
    </citation>
    <scope>NUCLEOTIDE SEQUENCE [LARGE SCALE GENOMIC DNA]</scope>
    <source>
        <strain evidence="11 12">DSM 18566</strain>
    </source>
</reference>
<dbReference type="STRING" id="1385519.N801_15320"/>
<evidence type="ECO:0000256" key="9">
    <source>
        <dbReference type="HAMAP-Rule" id="MF_00161"/>
    </source>
</evidence>
<feature type="active site" evidence="9">
    <location>
        <position position="112"/>
    </location>
</feature>
<evidence type="ECO:0000313" key="11">
    <source>
        <dbReference type="EMBL" id="KGN40240.1"/>
    </source>
</evidence>
<evidence type="ECO:0000256" key="7">
    <source>
        <dbReference type="ARBA" id="ARBA00022989"/>
    </source>
</evidence>
<keyword evidence="12" id="KW-1185">Reference proteome</keyword>
<feature type="transmembrane region" description="Helical" evidence="9">
    <location>
        <begin position="116"/>
        <end position="141"/>
    </location>
</feature>
<comment type="caution">
    <text evidence="11">The sequence shown here is derived from an EMBL/GenBank/DDBJ whole genome shotgun (WGS) entry which is preliminary data.</text>
</comment>
<dbReference type="EC" id="3.4.23.36" evidence="9"/>
<comment type="function">
    <text evidence="9">This protein specifically catalyzes the removal of signal peptides from prolipoproteins.</text>
</comment>
<keyword evidence="3 9" id="KW-0645">Protease</keyword>
<keyword evidence="2 9" id="KW-1003">Cell membrane</keyword>